<dbReference type="EMBL" id="CP048433">
    <property type="protein sequence ID" value="QIA33532.1"/>
    <property type="molecule type" value="Genomic_DNA"/>
</dbReference>
<dbReference type="InterPro" id="IPR024524">
    <property type="entry name" value="DUF3800"/>
</dbReference>
<dbReference type="RefSeq" id="WP_006235460.1">
    <property type="nucleotide sequence ID" value="NZ_AAVN02000006.1"/>
</dbReference>
<dbReference type="Proteomes" id="UP000464211">
    <property type="component" value="Chromosome"/>
</dbReference>
<proteinExistence type="predicted"/>
<reference evidence="1 3" key="1">
    <citation type="submission" date="2007-01" db="EMBL/GenBank/DDBJ databases">
        <title>Draft genome sequence of Collinsella aerofaciens (ATCC 25986).</title>
        <authorList>
            <person name="Sudarsanam P."/>
            <person name="Ley R."/>
            <person name="Guruge J."/>
            <person name="Turnbaugh P.J."/>
            <person name="Mahowald M."/>
            <person name="Liep D."/>
            <person name="Gordon J."/>
        </authorList>
    </citation>
    <scope>NUCLEOTIDE SEQUENCE [LARGE SCALE GENOMIC DNA]</scope>
    <source>
        <strain evidence="1">ATCC 25986</strain>
        <strain evidence="3">ATCC 25986 / DSM 3979 / JCM 10188 / KCTC 3647 / NCTC 11838 / VPI 1003</strain>
    </source>
</reference>
<protein>
    <submittedName>
        <fullName evidence="2">DUF3800 domain-containing protein</fullName>
    </submittedName>
</protein>
<dbReference type="EMBL" id="AAVN02000006">
    <property type="protein sequence ID" value="EBA39240.1"/>
    <property type="molecule type" value="Genomic_DNA"/>
</dbReference>
<accession>A4EAS3</accession>
<dbReference type="Proteomes" id="UP000002979">
    <property type="component" value="Unassembled WGS sequence"/>
</dbReference>
<gene>
    <name evidence="1" type="ORF">COLAER_01531</name>
    <name evidence="2" type="ORF">GXM19_04195</name>
</gene>
<dbReference type="GeneID" id="92849614"/>
<organism evidence="1 3">
    <name type="scientific">Collinsella aerofaciens (strain ATCC 25986 / DSM 3979 / JCM 10188 / KCTC 3647 / NCTC 11838 / VPI 1003)</name>
    <dbReference type="NCBI Taxonomy" id="411903"/>
    <lineage>
        <taxon>Bacteria</taxon>
        <taxon>Bacillati</taxon>
        <taxon>Actinomycetota</taxon>
        <taxon>Coriobacteriia</taxon>
        <taxon>Coriobacteriales</taxon>
        <taxon>Coriobacteriaceae</taxon>
        <taxon>Collinsella</taxon>
    </lineage>
</organism>
<evidence type="ECO:0000313" key="3">
    <source>
        <dbReference type="Proteomes" id="UP000002979"/>
    </source>
</evidence>
<evidence type="ECO:0000313" key="4">
    <source>
        <dbReference type="Proteomes" id="UP000464211"/>
    </source>
</evidence>
<evidence type="ECO:0000313" key="2">
    <source>
        <dbReference type="EMBL" id="QIA33532.1"/>
    </source>
</evidence>
<dbReference type="AlphaFoldDB" id="A4EAS3"/>
<name>A4EAS3_COLAA</name>
<reference evidence="1 3" key="2">
    <citation type="submission" date="2007-04" db="EMBL/GenBank/DDBJ databases">
        <authorList>
            <person name="Fulton L."/>
            <person name="Clifton S."/>
            <person name="Fulton B."/>
            <person name="Xu J."/>
            <person name="Minx P."/>
            <person name="Mardis E.R."/>
            <person name="Wilson R.K."/>
        </authorList>
    </citation>
    <scope>NUCLEOTIDE SEQUENCE [LARGE SCALE GENOMIC DNA]</scope>
    <source>
        <strain evidence="1">ATCC 25986</strain>
        <strain evidence="3">ATCC 25986 / DSM 3979 / JCM 10188 / KCTC 3647 / NCTC 11838 / VPI 1003</strain>
    </source>
</reference>
<sequence length="225" mass="26401">MSELSVFVDESGDLGGVSNYYLVTLVFHDQNDAIVERIDRYERALSQSSLPNTPFHAGPLLNGNGDYKDLPKEQRRHMLSAFRAFIQHLPIRYLCLQYRMSEFAGNQNGLAERMRRDLTVELFDHLKVFQRYDTVKIYYDNGQPIVTEVIHSALEYVLARDVIVYREATPRAYRLFQVADYICTIELTAIKFDSKEDTKTDRLFFGTRRTFKKGFLLYLRKKRMN</sequence>
<reference evidence="2 4" key="3">
    <citation type="submission" date="2020-01" db="EMBL/GenBank/DDBJ databases">
        <title>Complete genome sequence of Collinsella aerofaciens JCM 10188(T).</title>
        <authorList>
            <person name="Tourlousse D.M."/>
            <person name="Sakamoto M."/>
            <person name="Miura T."/>
            <person name="Narita K."/>
            <person name="Ohashi A."/>
            <person name="Uchino Y."/>
            <person name="Yamazoe A."/>
            <person name="Kameyama K."/>
            <person name="Terauchi J."/>
            <person name="Ohkuma M."/>
            <person name="Kawasaki H."/>
            <person name="Sekiguchi Y."/>
        </authorList>
    </citation>
    <scope>NUCLEOTIDE SEQUENCE [LARGE SCALE GENOMIC DNA]</scope>
    <source>
        <strain evidence="2 4">JCM 10188</strain>
    </source>
</reference>
<evidence type="ECO:0000313" key="1">
    <source>
        <dbReference type="EMBL" id="EBA39240.1"/>
    </source>
</evidence>
<dbReference type="Pfam" id="PF12686">
    <property type="entry name" value="DUF3800"/>
    <property type="match status" value="1"/>
</dbReference>